<accession>A0ABP9QT00</accession>
<comment type="caution">
    <text evidence="1">The sequence shown here is derived from an EMBL/GenBank/DDBJ whole genome shotgun (WGS) entry which is preliminary data.</text>
</comment>
<reference evidence="2" key="1">
    <citation type="journal article" date="2019" name="Int. J. Syst. Evol. Microbiol.">
        <title>The Global Catalogue of Microorganisms (GCM) 10K type strain sequencing project: providing services to taxonomists for standard genome sequencing and annotation.</title>
        <authorList>
            <consortium name="The Broad Institute Genomics Platform"/>
            <consortium name="The Broad Institute Genome Sequencing Center for Infectious Disease"/>
            <person name="Wu L."/>
            <person name="Ma J."/>
        </authorList>
    </citation>
    <scope>NUCLEOTIDE SEQUENCE [LARGE SCALE GENOMIC DNA]</scope>
    <source>
        <strain evidence="2">JCM 18303</strain>
    </source>
</reference>
<dbReference type="Proteomes" id="UP001428817">
    <property type="component" value="Unassembled WGS sequence"/>
</dbReference>
<dbReference type="EMBL" id="BAABJP010000036">
    <property type="protein sequence ID" value="GAA5166853.1"/>
    <property type="molecule type" value="Genomic_DNA"/>
</dbReference>
<organism evidence="1 2">
    <name type="scientific">Pseudonocardia eucalypti</name>
    <dbReference type="NCBI Taxonomy" id="648755"/>
    <lineage>
        <taxon>Bacteria</taxon>
        <taxon>Bacillati</taxon>
        <taxon>Actinomycetota</taxon>
        <taxon>Actinomycetes</taxon>
        <taxon>Pseudonocardiales</taxon>
        <taxon>Pseudonocardiaceae</taxon>
        <taxon>Pseudonocardia</taxon>
    </lineage>
</organism>
<name>A0ABP9QT00_9PSEU</name>
<sequence>MANSSGVLRFVTVQGSIVIHAQLVVDQYRGRTVCGRPVAGRAAEEPRPVERCEGCWADYRVRGDLPRHVSARFGSPGIRY</sequence>
<proteinExistence type="predicted"/>
<protein>
    <submittedName>
        <fullName evidence="1">Uncharacterized protein</fullName>
    </submittedName>
</protein>
<evidence type="ECO:0000313" key="2">
    <source>
        <dbReference type="Proteomes" id="UP001428817"/>
    </source>
</evidence>
<gene>
    <name evidence="1" type="ORF">GCM10023321_58650</name>
</gene>
<evidence type="ECO:0000313" key="1">
    <source>
        <dbReference type="EMBL" id="GAA5166853.1"/>
    </source>
</evidence>
<keyword evidence="2" id="KW-1185">Reference proteome</keyword>